<name>A0A9P0HI80_NEZVI</name>
<dbReference type="EMBL" id="OV725081">
    <property type="protein sequence ID" value="CAH1403003.1"/>
    <property type="molecule type" value="Genomic_DNA"/>
</dbReference>
<proteinExistence type="predicted"/>
<keyword evidence="3" id="KW-1185">Reference proteome</keyword>
<organism evidence="2 3">
    <name type="scientific">Nezara viridula</name>
    <name type="common">Southern green stink bug</name>
    <name type="synonym">Cimex viridulus</name>
    <dbReference type="NCBI Taxonomy" id="85310"/>
    <lineage>
        <taxon>Eukaryota</taxon>
        <taxon>Metazoa</taxon>
        <taxon>Ecdysozoa</taxon>
        <taxon>Arthropoda</taxon>
        <taxon>Hexapoda</taxon>
        <taxon>Insecta</taxon>
        <taxon>Pterygota</taxon>
        <taxon>Neoptera</taxon>
        <taxon>Paraneoptera</taxon>
        <taxon>Hemiptera</taxon>
        <taxon>Heteroptera</taxon>
        <taxon>Panheteroptera</taxon>
        <taxon>Pentatomomorpha</taxon>
        <taxon>Pentatomoidea</taxon>
        <taxon>Pentatomidae</taxon>
        <taxon>Pentatominae</taxon>
        <taxon>Nezara</taxon>
    </lineage>
</organism>
<evidence type="ECO:0000313" key="2">
    <source>
        <dbReference type="EMBL" id="CAH1403003.1"/>
    </source>
</evidence>
<dbReference type="Proteomes" id="UP001152798">
    <property type="component" value="Chromosome 5"/>
</dbReference>
<sequence>MAALDMFLLKPVEGEKETSLWHQGQTVQEPKEQVPTAYIAVARVRRGLNAGPPGEVNNRVSFGDEPSGLLGLKDHRLPGGLRVESRMPEEKRWK</sequence>
<accession>A0A9P0HI80</accession>
<dbReference type="AlphaFoldDB" id="A0A9P0HI80"/>
<feature type="region of interest" description="Disordered" evidence="1">
    <location>
        <begin position="67"/>
        <end position="94"/>
    </location>
</feature>
<feature type="compositionally biased region" description="Basic and acidic residues" evidence="1">
    <location>
        <begin position="72"/>
        <end position="94"/>
    </location>
</feature>
<evidence type="ECO:0000256" key="1">
    <source>
        <dbReference type="SAM" id="MobiDB-lite"/>
    </source>
</evidence>
<gene>
    <name evidence="2" type="ORF">NEZAVI_LOCUS11682</name>
</gene>
<evidence type="ECO:0000313" key="3">
    <source>
        <dbReference type="Proteomes" id="UP001152798"/>
    </source>
</evidence>
<protein>
    <submittedName>
        <fullName evidence="2">Uncharacterized protein</fullName>
    </submittedName>
</protein>
<reference evidence="2" key="1">
    <citation type="submission" date="2022-01" db="EMBL/GenBank/DDBJ databases">
        <authorList>
            <person name="King R."/>
        </authorList>
    </citation>
    <scope>NUCLEOTIDE SEQUENCE</scope>
</reference>